<protein>
    <recommendedName>
        <fullName evidence="3">Cytochrome c domain-containing protein</fullName>
    </recommendedName>
</protein>
<organism evidence="1 2">
    <name type="scientific">Deinococcus cavernae</name>
    <dbReference type="NCBI Taxonomy" id="2320857"/>
    <lineage>
        <taxon>Bacteria</taxon>
        <taxon>Thermotogati</taxon>
        <taxon>Deinococcota</taxon>
        <taxon>Deinococci</taxon>
        <taxon>Deinococcales</taxon>
        <taxon>Deinococcaceae</taxon>
        <taxon>Deinococcus</taxon>
    </lineage>
</organism>
<keyword evidence="2" id="KW-1185">Reference proteome</keyword>
<gene>
    <name evidence="1" type="ORF">D3875_12835</name>
</gene>
<reference evidence="1 2" key="1">
    <citation type="submission" date="2018-09" db="EMBL/GenBank/DDBJ databases">
        <authorList>
            <person name="Zhu H."/>
        </authorList>
    </citation>
    <scope>NUCLEOTIDE SEQUENCE [LARGE SCALE GENOMIC DNA]</scope>
    <source>
        <strain evidence="1 2">K2S05-167</strain>
    </source>
</reference>
<sequence length="131" mass="14425">MPKFRVQAIGQFHYDQGNPLWEYDRRVMACSYCHVKESGGAPWNSFGQALQAQFQVDAAGGQKNRFPQVLYALLKAQQDSDGDGYADALEVFARTLPGDAKSQPQQPVAELEKAFEGAGGVEQYAPSKPQK</sequence>
<dbReference type="Proteomes" id="UP000286287">
    <property type="component" value="Unassembled WGS sequence"/>
</dbReference>
<evidence type="ECO:0000313" key="2">
    <source>
        <dbReference type="Proteomes" id="UP000286287"/>
    </source>
</evidence>
<accession>A0A418VCJ1</accession>
<proteinExistence type="predicted"/>
<name>A0A418VCJ1_9DEIO</name>
<evidence type="ECO:0008006" key="3">
    <source>
        <dbReference type="Google" id="ProtNLM"/>
    </source>
</evidence>
<evidence type="ECO:0000313" key="1">
    <source>
        <dbReference type="EMBL" id="RJF73732.1"/>
    </source>
</evidence>
<dbReference type="EMBL" id="QYUJ01000014">
    <property type="protein sequence ID" value="RJF73732.1"/>
    <property type="molecule type" value="Genomic_DNA"/>
</dbReference>
<dbReference type="OrthoDB" id="71335at2"/>
<comment type="caution">
    <text evidence="1">The sequence shown here is derived from an EMBL/GenBank/DDBJ whole genome shotgun (WGS) entry which is preliminary data.</text>
</comment>
<dbReference type="AlphaFoldDB" id="A0A418VCJ1"/>